<dbReference type="EMBL" id="BARU01009497">
    <property type="protein sequence ID" value="GAH37800.1"/>
    <property type="molecule type" value="Genomic_DNA"/>
</dbReference>
<accession>X1FZ10</accession>
<evidence type="ECO:0008006" key="2">
    <source>
        <dbReference type="Google" id="ProtNLM"/>
    </source>
</evidence>
<dbReference type="AlphaFoldDB" id="X1FZ10"/>
<dbReference type="InterPro" id="IPR017850">
    <property type="entry name" value="Alkaline_phosphatase_core_sf"/>
</dbReference>
<proteinExistence type="predicted"/>
<sequence>NLPQIPIEGTSLVYTFDDKNAKTQKLTQYYGVLGSRAIYHDGWKANTVHPPLSGWSDFSKDKWQLFDVREDRSEMHDLSEAYPEKLKEMINLWHHEAGQYHGYPLDDRTAAEQLSGTARPQISKPTDRYVYHADTLEVPESNSVSTIGRSWKFAAEVDLEKGAEGVIFSQGSRFGGLSLYIKDSKLKFVYNYVGLEEQMIVADQPLPTGNCVLGVSYDNESIAKEKHAAFGTATLFINDKQVGQKKIKIQIAHFSLSGEGFGVGKDVGAPVTPDYTGEHPWAFKGGTIKKVIADVSGEAYVDLEKEAIAAMMRD</sequence>
<reference evidence="1" key="1">
    <citation type="journal article" date="2014" name="Front. Microbiol.">
        <title>High frequency of phylogenetically diverse reductive dehalogenase-homologous genes in deep subseafloor sedimentary metagenomes.</title>
        <authorList>
            <person name="Kawai M."/>
            <person name="Futagami T."/>
            <person name="Toyoda A."/>
            <person name="Takaki Y."/>
            <person name="Nishi S."/>
            <person name="Hori S."/>
            <person name="Arai W."/>
            <person name="Tsubouchi T."/>
            <person name="Morono Y."/>
            <person name="Uchiyama I."/>
            <person name="Ito T."/>
            <person name="Fujiyama A."/>
            <person name="Inagaki F."/>
            <person name="Takami H."/>
        </authorList>
    </citation>
    <scope>NUCLEOTIDE SEQUENCE</scope>
    <source>
        <strain evidence="1">Expedition CK06-06</strain>
    </source>
</reference>
<feature type="non-terminal residue" evidence="1">
    <location>
        <position position="1"/>
    </location>
</feature>
<dbReference type="SUPFAM" id="SSF53649">
    <property type="entry name" value="Alkaline phosphatase-like"/>
    <property type="match status" value="1"/>
</dbReference>
<name>X1FZ10_9ZZZZ</name>
<organism evidence="1">
    <name type="scientific">marine sediment metagenome</name>
    <dbReference type="NCBI Taxonomy" id="412755"/>
    <lineage>
        <taxon>unclassified sequences</taxon>
        <taxon>metagenomes</taxon>
        <taxon>ecological metagenomes</taxon>
    </lineage>
</organism>
<dbReference type="Gene3D" id="3.30.1120.10">
    <property type="match status" value="1"/>
</dbReference>
<comment type="caution">
    <text evidence="1">The sequence shown here is derived from an EMBL/GenBank/DDBJ whole genome shotgun (WGS) entry which is preliminary data.</text>
</comment>
<gene>
    <name evidence="1" type="ORF">S03H2_18314</name>
</gene>
<evidence type="ECO:0000313" key="1">
    <source>
        <dbReference type="EMBL" id="GAH37800.1"/>
    </source>
</evidence>
<protein>
    <recommendedName>
        <fullName evidence="2">Arylsulfatase</fullName>
    </recommendedName>
</protein>